<feature type="compositionally biased region" description="Pro residues" evidence="1">
    <location>
        <begin position="32"/>
        <end position="68"/>
    </location>
</feature>
<sequence>VSSSADASAVRPPTPRAPAPAWRGPGNGPQFPTLPPPPAAPPLGPPSDRPTTPIPAPGRGLPTPPPSTPGGGDRFNESSRPGSASSLGSSFSRAPSSRGSARRAVVRSNTVSSIGPAGTLAGLASKGVDFRRLPLTPSGSISAGNVVAGLPLAPAPGTEDADALSWRLGPPSSFHEARLRAWTPPPTPPQTPPFALPTDSSELPAQQSKLREKEDHFPPAPPETSVQEDHFPPAPPHLSLPAPPEFFEEPDASSAGTTVLAEAAAGGTTADGKAKTVRVGKAWAPVLGGKKHLKTSDVQRVCERFRELREVAGDSLEDSSLSLNELGVVLGVAPDGRTTQRTAGPLHWLLGGAPQIDVGCDFRLLLVAMAGLTKAKVPDRMRFAALLLDSEGSGSLSREQLALILHANHLLPADEPIPRVRFDESVSELLKQAAGLRGEIGDPDSISHEEFLDLVGKHPELVFPPADAARKAPNSRPGTNRLPDSSRPDSSRLQSAVATPGGPAGLKLSAGLALRATAEAEVLPGNAAPMPPVPPSDVRRSELRDAVEVISDLRPPPTPPTPPMGKSFLDEEMEDISGSNRQVPPVPPPRSNLRRSGLRDAGEVISDLRPPPTPPTPPMGKSFLDEETDDVPGNNRMPPVPPPPPSELLPAAVPRLASEALVPPTGEPLRPPAASAPSPRVWQETATPMATPMVSARS</sequence>
<feature type="compositionally biased region" description="Polar residues" evidence="1">
    <location>
        <begin position="199"/>
        <end position="208"/>
    </location>
</feature>
<feature type="compositionally biased region" description="Pro residues" evidence="1">
    <location>
        <begin position="232"/>
        <end position="244"/>
    </location>
</feature>
<feature type="compositionally biased region" description="Low complexity" evidence="1">
    <location>
        <begin position="19"/>
        <end position="31"/>
    </location>
</feature>
<proteinExistence type="predicted"/>
<feature type="compositionally biased region" description="Low complexity" evidence="1">
    <location>
        <begin position="78"/>
        <end position="99"/>
    </location>
</feature>
<dbReference type="InterPro" id="IPR011992">
    <property type="entry name" value="EF-hand-dom_pair"/>
</dbReference>
<protein>
    <submittedName>
        <fullName evidence="2">Uncharacterized protein</fullName>
    </submittedName>
</protein>
<feature type="compositionally biased region" description="Pro residues" evidence="1">
    <location>
        <begin position="183"/>
        <end position="195"/>
    </location>
</feature>
<dbReference type="Proteomes" id="UP000626109">
    <property type="component" value="Unassembled WGS sequence"/>
</dbReference>
<feature type="region of interest" description="Disordered" evidence="1">
    <location>
        <begin position="467"/>
        <end position="503"/>
    </location>
</feature>
<feature type="compositionally biased region" description="Pro residues" evidence="1">
    <location>
        <begin position="554"/>
        <end position="563"/>
    </location>
</feature>
<feature type="region of interest" description="Disordered" evidence="1">
    <location>
        <begin position="178"/>
        <end position="254"/>
    </location>
</feature>
<dbReference type="EMBL" id="CAJNNW010003546">
    <property type="protein sequence ID" value="CAE8645499.1"/>
    <property type="molecule type" value="Genomic_DNA"/>
</dbReference>
<dbReference type="SUPFAM" id="SSF47473">
    <property type="entry name" value="EF-hand"/>
    <property type="match status" value="1"/>
</dbReference>
<feature type="region of interest" description="Disordered" evidence="1">
    <location>
        <begin position="1"/>
        <end position="125"/>
    </location>
</feature>
<gene>
    <name evidence="2" type="ORF">PGLA2088_LOCUS3958</name>
</gene>
<evidence type="ECO:0000313" key="2">
    <source>
        <dbReference type="EMBL" id="CAE8645499.1"/>
    </source>
</evidence>
<feature type="non-terminal residue" evidence="2">
    <location>
        <position position="1"/>
    </location>
</feature>
<accession>A0A813I4M7</accession>
<organism evidence="2 3">
    <name type="scientific">Polarella glacialis</name>
    <name type="common">Dinoflagellate</name>
    <dbReference type="NCBI Taxonomy" id="89957"/>
    <lineage>
        <taxon>Eukaryota</taxon>
        <taxon>Sar</taxon>
        <taxon>Alveolata</taxon>
        <taxon>Dinophyceae</taxon>
        <taxon>Suessiales</taxon>
        <taxon>Suessiaceae</taxon>
        <taxon>Polarella</taxon>
    </lineage>
</organism>
<feature type="compositionally biased region" description="Pro residues" evidence="1">
    <location>
        <begin position="609"/>
        <end position="618"/>
    </location>
</feature>
<feature type="non-terminal residue" evidence="2">
    <location>
        <position position="698"/>
    </location>
</feature>
<evidence type="ECO:0000256" key="1">
    <source>
        <dbReference type="SAM" id="MobiDB-lite"/>
    </source>
</evidence>
<dbReference type="AlphaFoldDB" id="A0A813I4M7"/>
<comment type="caution">
    <text evidence="2">The sequence shown here is derived from an EMBL/GenBank/DDBJ whole genome shotgun (WGS) entry which is preliminary data.</text>
</comment>
<reference evidence="2" key="1">
    <citation type="submission" date="2021-02" db="EMBL/GenBank/DDBJ databases">
        <authorList>
            <person name="Dougan E. K."/>
            <person name="Rhodes N."/>
            <person name="Thang M."/>
            <person name="Chan C."/>
        </authorList>
    </citation>
    <scope>NUCLEOTIDE SEQUENCE</scope>
</reference>
<dbReference type="Gene3D" id="1.10.238.10">
    <property type="entry name" value="EF-hand"/>
    <property type="match status" value="1"/>
</dbReference>
<evidence type="ECO:0000313" key="3">
    <source>
        <dbReference type="Proteomes" id="UP000626109"/>
    </source>
</evidence>
<feature type="compositionally biased region" description="Pro residues" evidence="1">
    <location>
        <begin position="638"/>
        <end position="647"/>
    </location>
</feature>
<name>A0A813I4M7_POLGL</name>
<feature type="region of interest" description="Disordered" evidence="1">
    <location>
        <begin position="549"/>
        <end position="698"/>
    </location>
</feature>